<evidence type="ECO:0000256" key="3">
    <source>
        <dbReference type="ARBA" id="ARBA00022692"/>
    </source>
</evidence>
<evidence type="ECO:0000259" key="8">
    <source>
        <dbReference type="Pfam" id="PF04893"/>
    </source>
</evidence>
<keyword evidence="5 6" id="KW-0472">Membrane</keyword>
<comment type="similarity">
    <text evidence="2 6">Belongs to the YIP1 family.</text>
</comment>
<dbReference type="PANTHER" id="PTHR21236:SF2">
    <property type="entry name" value="PROTEIN YIPF"/>
    <property type="match status" value="1"/>
</dbReference>
<evidence type="ECO:0000256" key="1">
    <source>
        <dbReference type="ARBA" id="ARBA00004141"/>
    </source>
</evidence>
<dbReference type="GO" id="GO:0000139">
    <property type="term" value="C:Golgi membrane"/>
    <property type="evidence" value="ECO:0007669"/>
    <property type="project" value="UniProtKB-SubCell"/>
</dbReference>
<feature type="domain" description="Yip1" evidence="8">
    <location>
        <begin position="133"/>
        <end position="274"/>
    </location>
</feature>
<feature type="compositionally biased region" description="Low complexity" evidence="7">
    <location>
        <begin position="43"/>
        <end position="67"/>
    </location>
</feature>
<name>A0A813FZV2_POLGL</name>
<keyword evidence="3 6" id="KW-0812">Transmembrane</keyword>
<evidence type="ECO:0000256" key="6">
    <source>
        <dbReference type="RuleBase" id="RU361264"/>
    </source>
</evidence>
<dbReference type="Pfam" id="PF04893">
    <property type="entry name" value="Yip1"/>
    <property type="match status" value="1"/>
</dbReference>
<dbReference type="EMBL" id="CAJNNV010027187">
    <property type="protein sequence ID" value="CAE8619627.1"/>
    <property type="molecule type" value="Genomic_DNA"/>
</dbReference>
<comment type="caution">
    <text evidence="6">Lacks conserved residue(s) required for the propagation of feature annotation.</text>
</comment>
<keyword evidence="4 6" id="KW-1133">Transmembrane helix</keyword>
<feature type="transmembrane region" description="Helical" evidence="6">
    <location>
        <begin position="202"/>
        <end position="222"/>
    </location>
</feature>
<feature type="region of interest" description="Disordered" evidence="7">
    <location>
        <begin position="1"/>
        <end position="106"/>
    </location>
</feature>
<evidence type="ECO:0000313" key="9">
    <source>
        <dbReference type="EMBL" id="CAE8619627.1"/>
    </source>
</evidence>
<comment type="subcellular location">
    <subcellularLocation>
        <location evidence="6">Golgi apparatus membrane</location>
        <topology evidence="6">Multi-pass membrane protein</topology>
    </subcellularLocation>
    <subcellularLocation>
        <location evidence="1">Membrane</location>
        <topology evidence="1">Multi-pass membrane protein</topology>
    </subcellularLocation>
</comment>
<dbReference type="GO" id="GO:0005802">
    <property type="term" value="C:trans-Golgi network"/>
    <property type="evidence" value="ECO:0007669"/>
    <property type="project" value="TreeGrafter"/>
</dbReference>
<sequence length="278" mass="29508">MAGQPVMNPMSQQLGPAPRMGVQAPAGGSGLEFFTPPTGTMGGPSQPGSFPSSQPQSQPFQSQAPSGNFGQPQPSFGGQMGGPVGGQRQAGFFPQSTSMPSSYDDDFENEPPLLEELGINVEHIILRMQGVAFFKKLDEDILRDADLSGPLLICLTLGMSLLLAGKLQFGYIYGLAAGGSFGICMLINVMSQKGGIDLYKTMSILGYGMIPIVFLSILGIFISLKSTFGIVAASLCVGWATATSSRFFATAIAMDQQRWLVAYPVGLVYTFFTLITIF</sequence>
<gene>
    <name evidence="9" type="ORF">PGLA1383_LOCUS37213</name>
</gene>
<protein>
    <recommendedName>
        <fullName evidence="6">Protein YIPF</fullName>
    </recommendedName>
</protein>
<dbReference type="PANTHER" id="PTHR21236">
    <property type="entry name" value="GOLGI MEMBRANE PROTEIN YIP1"/>
    <property type="match status" value="1"/>
</dbReference>
<dbReference type="InterPro" id="IPR006977">
    <property type="entry name" value="Yip1_dom"/>
</dbReference>
<evidence type="ECO:0000313" key="10">
    <source>
        <dbReference type="Proteomes" id="UP000654075"/>
    </source>
</evidence>
<feature type="transmembrane region" description="Helical" evidence="6">
    <location>
        <begin position="171"/>
        <end position="190"/>
    </location>
</feature>
<feature type="transmembrane region" description="Helical" evidence="6">
    <location>
        <begin position="260"/>
        <end position="277"/>
    </location>
</feature>
<dbReference type="OrthoDB" id="440385at2759"/>
<evidence type="ECO:0000256" key="2">
    <source>
        <dbReference type="ARBA" id="ARBA00010596"/>
    </source>
</evidence>
<dbReference type="Proteomes" id="UP000654075">
    <property type="component" value="Unassembled WGS sequence"/>
</dbReference>
<organism evidence="9 10">
    <name type="scientific">Polarella glacialis</name>
    <name type="common">Dinoflagellate</name>
    <dbReference type="NCBI Taxonomy" id="89957"/>
    <lineage>
        <taxon>Eukaryota</taxon>
        <taxon>Sar</taxon>
        <taxon>Alveolata</taxon>
        <taxon>Dinophyceae</taxon>
        <taxon>Suessiales</taxon>
        <taxon>Suessiaceae</taxon>
        <taxon>Polarella</taxon>
    </lineage>
</organism>
<dbReference type="InterPro" id="IPR045231">
    <property type="entry name" value="Yip1/4-like"/>
</dbReference>
<dbReference type="GO" id="GO:0006888">
    <property type="term" value="P:endoplasmic reticulum to Golgi vesicle-mediated transport"/>
    <property type="evidence" value="ECO:0007669"/>
    <property type="project" value="InterPro"/>
</dbReference>
<dbReference type="OMA" id="GYTGQFF"/>
<evidence type="ECO:0000256" key="4">
    <source>
        <dbReference type="ARBA" id="ARBA00022989"/>
    </source>
</evidence>
<reference evidence="9" key="1">
    <citation type="submission" date="2021-02" db="EMBL/GenBank/DDBJ databases">
        <authorList>
            <person name="Dougan E. K."/>
            <person name="Rhodes N."/>
            <person name="Thang M."/>
            <person name="Chan C."/>
        </authorList>
    </citation>
    <scope>NUCLEOTIDE SEQUENCE</scope>
</reference>
<comment type="caution">
    <text evidence="9">The sequence shown here is derived from an EMBL/GenBank/DDBJ whole genome shotgun (WGS) entry which is preliminary data.</text>
</comment>
<keyword evidence="10" id="KW-1185">Reference proteome</keyword>
<evidence type="ECO:0000256" key="7">
    <source>
        <dbReference type="SAM" id="MobiDB-lite"/>
    </source>
</evidence>
<proteinExistence type="inferred from homology"/>
<dbReference type="AlphaFoldDB" id="A0A813FZV2"/>
<evidence type="ECO:0000256" key="5">
    <source>
        <dbReference type="ARBA" id="ARBA00023136"/>
    </source>
</evidence>
<dbReference type="GO" id="GO:0048280">
    <property type="term" value="P:vesicle fusion with Golgi apparatus"/>
    <property type="evidence" value="ECO:0007669"/>
    <property type="project" value="TreeGrafter"/>
</dbReference>
<accession>A0A813FZV2</accession>
<feature type="transmembrane region" description="Helical" evidence="6">
    <location>
        <begin position="228"/>
        <end position="248"/>
    </location>
</feature>